<proteinExistence type="predicted"/>
<reference evidence="1" key="1">
    <citation type="submission" date="2017-07" db="EMBL/GenBank/DDBJ databases">
        <title>Taro Niue Genome Assembly and Annotation.</title>
        <authorList>
            <person name="Atibalentja N."/>
            <person name="Keating K."/>
            <person name="Fields C.J."/>
        </authorList>
    </citation>
    <scope>NUCLEOTIDE SEQUENCE</scope>
    <source>
        <strain evidence="1">Niue_2</strain>
        <tissue evidence="1">Leaf</tissue>
    </source>
</reference>
<protein>
    <submittedName>
        <fullName evidence="1">Uncharacterized protein</fullName>
    </submittedName>
</protein>
<sequence>MVLLTWLLGVSCGDTWLFLPNLVEVWDVGSLCRETLVSRGRSSVPRASLSQWLLPHVFDFAGSAGVVLGLTWVAVEAFLCFHCLVVLCGRCFSLYYFVE</sequence>
<gene>
    <name evidence="1" type="ORF">Taro_052572</name>
</gene>
<organism evidence="1 2">
    <name type="scientific">Colocasia esculenta</name>
    <name type="common">Wild taro</name>
    <name type="synonym">Arum esculentum</name>
    <dbReference type="NCBI Taxonomy" id="4460"/>
    <lineage>
        <taxon>Eukaryota</taxon>
        <taxon>Viridiplantae</taxon>
        <taxon>Streptophyta</taxon>
        <taxon>Embryophyta</taxon>
        <taxon>Tracheophyta</taxon>
        <taxon>Spermatophyta</taxon>
        <taxon>Magnoliopsida</taxon>
        <taxon>Liliopsida</taxon>
        <taxon>Araceae</taxon>
        <taxon>Aroideae</taxon>
        <taxon>Colocasieae</taxon>
        <taxon>Colocasia</taxon>
    </lineage>
</organism>
<dbReference type="EMBL" id="NMUH01009021">
    <property type="protein sequence ID" value="MQM19566.1"/>
    <property type="molecule type" value="Genomic_DNA"/>
</dbReference>
<keyword evidence="2" id="KW-1185">Reference proteome</keyword>
<evidence type="ECO:0000313" key="1">
    <source>
        <dbReference type="EMBL" id="MQM19566.1"/>
    </source>
</evidence>
<name>A0A843XJR6_COLES</name>
<dbReference type="Proteomes" id="UP000652761">
    <property type="component" value="Unassembled WGS sequence"/>
</dbReference>
<comment type="caution">
    <text evidence="1">The sequence shown here is derived from an EMBL/GenBank/DDBJ whole genome shotgun (WGS) entry which is preliminary data.</text>
</comment>
<accession>A0A843XJR6</accession>
<dbReference type="AlphaFoldDB" id="A0A843XJR6"/>
<evidence type="ECO:0000313" key="2">
    <source>
        <dbReference type="Proteomes" id="UP000652761"/>
    </source>
</evidence>